<keyword evidence="2" id="KW-1185">Reference proteome</keyword>
<evidence type="ECO:0008006" key="3">
    <source>
        <dbReference type="Google" id="ProtNLM"/>
    </source>
</evidence>
<dbReference type="AlphaFoldDB" id="A0A7X1JB37"/>
<sequence>MAIALRIDWPEVTPEVYEAARDRVRWEEDVPDGLLTHASWFDDGGFHVFDIWESEGQFAQFIAGRIEPVLKGELGLQSDPTVTTSPLHRRFVAPGVSGAA</sequence>
<organism evidence="1 2">
    <name type="scientific">Streptomyces cupreus</name>
    <dbReference type="NCBI Taxonomy" id="2759956"/>
    <lineage>
        <taxon>Bacteria</taxon>
        <taxon>Bacillati</taxon>
        <taxon>Actinomycetota</taxon>
        <taxon>Actinomycetes</taxon>
        <taxon>Kitasatosporales</taxon>
        <taxon>Streptomycetaceae</taxon>
        <taxon>Streptomyces</taxon>
    </lineage>
</organism>
<name>A0A7X1JB37_9ACTN</name>
<gene>
    <name evidence="1" type="ORF">H4N64_39570</name>
</gene>
<dbReference type="RefSeq" id="WP_186287460.1">
    <property type="nucleotide sequence ID" value="NZ_JACMSF010000080.1"/>
</dbReference>
<reference evidence="1 2" key="1">
    <citation type="submission" date="2020-08" db="EMBL/GenBank/DDBJ databases">
        <title>Streptomyces sp. PSKA01 genome sequencing and assembly.</title>
        <authorList>
            <person name="Mandal S."/>
            <person name="Maiti P.K."/>
            <person name="Das P."/>
        </authorList>
    </citation>
    <scope>NUCLEOTIDE SEQUENCE [LARGE SCALE GENOMIC DNA]</scope>
    <source>
        <strain evidence="1 2">PSKA01</strain>
    </source>
</reference>
<evidence type="ECO:0000313" key="2">
    <source>
        <dbReference type="Proteomes" id="UP000584670"/>
    </source>
</evidence>
<comment type="caution">
    <text evidence="1">The sequence shown here is derived from an EMBL/GenBank/DDBJ whole genome shotgun (WGS) entry which is preliminary data.</text>
</comment>
<proteinExistence type="predicted"/>
<protein>
    <recommendedName>
        <fullName evidence="3">ABM domain-containing protein</fullName>
    </recommendedName>
</protein>
<dbReference type="Proteomes" id="UP000584670">
    <property type="component" value="Unassembled WGS sequence"/>
</dbReference>
<dbReference type="EMBL" id="JACMSF010000080">
    <property type="protein sequence ID" value="MBC2907511.1"/>
    <property type="molecule type" value="Genomic_DNA"/>
</dbReference>
<accession>A0A7X1JB37</accession>
<evidence type="ECO:0000313" key="1">
    <source>
        <dbReference type="EMBL" id="MBC2907511.1"/>
    </source>
</evidence>